<dbReference type="InterPro" id="IPR006381">
    <property type="entry name" value="HAD-SF-IIB-MPGP"/>
</dbReference>
<dbReference type="GO" id="GO:0050531">
    <property type="term" value="F:mannosyl-3-phosphoglycerate phosphatase activity"/>
    <property type="evidence" value="ECO:0007669"/>
    <property type="project" value="UniProtKB-EC"/>
</dbReference>
<dbReference type="InterPro" id="IPR006379">
    <property type="entry name" value="HAD-SF_hydro_IIB"/>
</dbReference>
<dbReference type="NCBIfam" id="TIGR01486">
    <property type="entry name" value="HAD-SF-IIB-MPGP"/>
    <property type="match status" value="1"/>
</dbReference>
<dbReference type="GO" id="GO:0051479">
    <property type="term" value="P:mannosylglycerate biosynthetic process"/>
    <property type="evidence" value="ECO:0007669"/>
    <property type="project" value="InterPro"/>
</dbReference>
<evidence type="ECO:0000313" key="5">
    <source>
        <dbReference type="Proteomes" id="UP000317977"/>
    </source>
</evidence>
<reference evidence="4 5" key="1">
    <citation type="submission" date="2019-02" db="EMBL/GenBank/DDBJ databases">
        <title>Deep-cultivation of Planctomycetes and their phenomic and genomic characterization uncovers novel biology.</title>
        <authorList>
            <person name="Wiegand S."/>
            <person name="Jogler M."/>
            <person name="Boedeker C."/>
            <person name="Pinto D."/>
            <person name="Vollmers J."/>
            <person name="Rivas-Marin E."/>
            <person name="Kohn T."/>
            <person name="Peeters S.H."/>
            <person name="Heuer A."/>
            <person name="Rast P."/>
            <person name="Oberbeckmann S."/>
            <person name="Bunk B."/>
            <person name="Jeske O."/>
            <person name="Meyerdierks A."/>
            <person name="Storesund J.E."/>
            <person name="Kallscheuer N."/>
            <person name="Luecker S."/>
            <person name="Lage O.M."/>
            <person name="Pohl T."/>
            <person name="Merkel B.J."/>
            <person name="Hornburger P."/>
            <person name="Mueller R.-W."/>
            <person name="Bruemmer F."/>
            <person name="Labrenz M."/>
            <person name="Spormann A.M."/>
            <person name="Op Den Camp H."/>
            <person name="Overmann J."/>
            <person name="Amann R."/>
            <person name="Jetten M.S.M."/>
            <person name="Mascher T."/>
            <person name="Medema M.H."/>
            <person name="Devos D.P."/>
            <person name="Kaster A.-K."/>
            <person name="Ovreas L."/>
            <person name="Rohde M."/>
            <person name="Galperin M.Y."/>
            <person name="Jogler C."/>
        </authorList>
    </citation>
    <scope>NUCLEOTIDE SEQUENCE [LARGE SCALE GENOMIC DNA]</scope>
    <source>
        <strain evidence="4 5">Poly59</strain>
    </source>
</reference>
<dbReference type="NCBIfam" id="TIGR01484">
    <property type="entry name" value="HAD-SF-IIB"/>
    <property type="match status" value="1"/>
</dbReference>
<dbReference type="GO" id="GO:0000287">
    <property type="term" value="F:magnesium ion binding"/>
    <property type="evidence" value="ECO:0007669"/>
    <property type="project" value="TreeGrafter"/>
</dbReference>
<dbReference type="SFLD" id="SFLDG01140">
    <property type="entry name" value="C2.B:_Phosphomannomutase_and_P"/>
    <property type="match status" value="1"/>
</dbReference>
<dbReference type="EC" id="3.1.3.70" evidence="4"/>
<evidence type="ECO:0000313" key="4">
    <source>
        <dbReference type="EMBL" id="TWU49854.1"/>
    </source>
</evidence>
<keyword evidence="5" id="KW-1185">Reference proteome</keyword>
<dbReference type="SFLD" id="SFLDG01142">
    <property type="entry name" value="C2.B.2:_Mannosyl-3-phosphoglyc"/>
    <property type="match status" value="1"/>
</dbReference>
<dbReference type="SFLD" id="SFLDS00003">
    <property type="entry name" value="Haloacid_Dehalogenase"/>
    <property type="match status" value="1"/>
</dbReference>
<dbReference type="PANTHER" id="PTHR10000">
    <property type="entry name" value="PHOSPHOSERINE PHOSPHATASE"/>
    <property type="match status" value="1"/>
</dbReference>
<organism evidence="4 5">
    <name type="scientific">Rubripirellula reticaptiva</name>
    <dbReference type="NCBI Taxonomy" id="2528013"/>
    <lineage>
        <taxon>Bacteria</taxon>
        <taxon>Pseudomonadati</taxon>
        <taxon>Planctomycetota</taxon>
        <taxon>Planctomycetia</taxon>
        <taxon>Pirellulales</taxon>
        <taxon>Pirellulaceae</taxon>
        <taxon>Rubripirellula</taxon>
    </lineage>
</organism>
<dbReference type="PANTHER" id="PTHR10000:SF8">
    <property type="entry name" value="HAD SUPERFAMILY HYDROLASE-LIKE, TYPE 3"/>
    <property type="match status" value="1"/>
</dbReference>
<name>A0A5C6ENA2_9BACT</name>
<dbReference type="Gene3D" id="3.30.980.20">
    <property type="entry name" value="Putative mannosyl-3-phosphoglycerate phosphatase, domain 2"/>
    <property type="match status" value="1"/>
</dbReference>
<dbReference type="OrthoDB" id="193379at2"/>
<keyword evidence="1" id="KW-0479">Metal-binding</keyword>
<dbReference type="Proteomes" id="UP000317977">
    <property type="component" value="Unassembled WGS sequence"/>
</dbReference>
<protein>
    <submittedName>
        <fullName evidence="4">Putative mannosyl-3-phosphoglycerate phosphatase</fullName>
        <ecNumber evidence="4">3.1.3.70</ecNumber>
    </submittedName>
</protein>
<evidence type="ECO:0000256" key="1">
    <source>
        <dbReference type="ARBA" id="ARBA00022723"/>
    </source>
</evidence>
<evidence type="ECO:0000256" key="2">
    <source>
        <dbReference type="ARBA" id="ARBA00022801"/>
    </source>
</evidence>
<dbReference type="SUPFAM" id="SSF56784">
    <property type="entry name" value="HAD-like"/>
    <property type="match status" value="1"/>
</dbReference>
<dbReference type="Pfam" id="PF08282">
    <property type="entry name" value="Hydrolase_3"/>
    <property type="match status" value="1"/>
</dbReference>
<dbReference type="EMBL" id="SJPX01000004">
    <property type="protein sequence ID" value="TWU49854.1"/>
    <property type="molecule type" value="Genomic_DNA"/>
</dbReference>
<proteinExistence type="predicted"/>
<accession>A0A5C6ENA2</accession>
<comment type="caution">
    <text evidence="4">The sequence shown here is derived from an EMBL/GenBank/DDBJ whole genome shotgun (WGS) entry which is preliminary data.</text>
</comment>
<dbReference type="RefSeq" id="WP_146536042.1">
    <property type="nucleotide sequence ID" value="NZ_SJPX01000004.1"/>
</dbReference>
<dbReference type="GO" id="GO:0005829">
    <property type="term" value="C:cytosol"/>
    <property type="evidence" value="ECO:0007669"/>
    <property type="project" value="TreeGrafter"/>
</dbReference>
<sequence length="275" mass="29893">MSSTTTRLILVTDLDGCLLNKHDYDWSAAASTLEILRKAKIPVVMNSSKTVPEMTQLAIELGLQGSTFISENGAVIRWGVDVAQWGTGEPVDESEIIGASRKDILLVLQELKQRFQFRSFADLGVAGIMEQTQLSEAKASLAFDRQATEPLLWDDTDEHLSEFGSILSRHQLTLTKGGRFWHIAGHTTKGKAMQRVAQRMSVPESTTIVAAVGDSPIDQSMLDLADVPIGIPTANGLGVTVDRKRGIVATRQGAVGWAEAVTKLLSRIEVPLTEN</sequence>
<dbReference type="AlphaFoldDB" id="A0A5C6ENA2"/>
<dbReference type="InterPro" id="IPR023214">
    <property type="entry name" value="HAD_sf"/>
</dbReference>
<keyword evidence="3" id="KW-0460">Magnesium</keyword>
<evidence type="ECO:0000256" key="3">
    <source>
        <dbReference type="ARBA" id="ARBA00022842"/>
    </source>
</evidence>
<dbReference type="Gene3D" id="3.40.50.1000">
    <property type="entry name" value="HAD superfamily/HAD-like"/>
    <property type="match status" value="1"/>
</dbReference>
<keyword evidence="2 4" id="KW-0378">Hydrolase</keyword>
<gene>
    <name evidence="4" type="primary">yedP</name>
    <name evidence="4" type="ORF">Poly59_44790</name>
</gene>
<dbReference type="InterPro" id="IPR036412">
    <property type="entry name" value="HAD-like_sf"/>
</dbReference>